<evidence type="ECO:0000313" key="4">
    <source>
        <dbReference type="EnsemblMetazoa" id="AALFPA23_017383.P25371"/>
    </source>
</evidence>
<dbReference type="InterPro" id="IPR001878">
    <property type="entry name" value="Znf_CCHC"/>
</dbReference>
<dbReference type="PANTHER" id="PTHR33198:SF19">
    <property type="entry name" value="CCHC-TYPE DOMAIN-CONTAINING PROTEIN"/>
    <property type="match status" value="1"/>
</dbReference>
<organism evidence="4 5">
    <name type="scientific">Aedes albopictus</name>
    <name type="common">Asian tiger mosquito</name>
    <name type="synonym">Stegomyia albopicta</name>
    <dbReference type="NCBI Taxonomy" id="7160"/>
    <lineage>
        <taxon>Eukaryota</taxon>
        <taxon>Metazoa</taxon>
        <taxon>Ecdysozoa</taxon>
        <taxon>Arthropoda</taxon>
        <taxon>Hexapoda</taxon>
        <taxon>Insecta</taxon>
        <taxon>Pterygota</taxon>
        <taxon>Neoptera</taxon>
        <taxon>Endopterygota</taxon>
        <taxon>Diptera</taxon>
        <taxon>Nematocera</taxon>
        <taxon>Culicoidea</taxon>
        <taxon>Culicidae</taxon>
        <taxon>Culicinae</taxon>
        <taxon>Aedini</taxon>
        <taxon>Aedes</taxon>
        <taxon>Stegomyia</taxon>
    </lineage>
</organism>
<keyword evidence="5" id="KW-1185">Reference proteome</keyword>
<proteinExistence type="predicted"/>
<dbReference type="SUPFAM" id="SSF57756">
    <property type="entry name" value="Retrovirus zinc finger-like domains"/>
    <property type="match status" value="1"/>
</dbReference>
<evidence type="ECO:0000256" key="2">
    <source>
        <dbReference type="SAM" id="MobiDB-lite"/>
    </source>
</evidence>
<keyword evidence="1" id="KW-0863">Zinc-finger</keyword>
<dbReference type="PROSITE" id="PS50158">
    <property type="entry name" value="ZF_CCHC"/>
    <property type="match status" value="1"/>
</dbReference>
<dbReference type="InterPro" id="IPR036875">
    <property type="entry name" value="Znf_CCHC_sf"/>
</dbReference>
<evidence type="ECO:0000256" key="1">
    <source>
        <dbReference type="PROSITE-ProRule" id="PRU00047"/>
    </source>
</evidence>
<reference evidence="4" key="2">
    <citation type="submission" date="2025-05" db="UniProtKB">
        <authorList>
            <consortium name="EnsemblMetazoa"/>
        </authorList>
    </citation>
    <scope>IDENTIFICATION</scope>
    <source>
        <strain evidence="4">Foshan</strain>
    </source>
</reference>
<evidence type="ECO:0000313" key="5">
    <source>
        <dbReference type="Proteomes" id="UP000069940"/>
    </source>
</evidence>
<dbReference type="GeneID" id="109420921"/>
<dbReference type="RefSeq" id="XP_062701280.1">
    <property type="nucleotide sequence ID" value="XM_062845296.1"/>
</dbReference>
<evidence type="ECO:0000259" key="3">
    <source>
        <dbReference type="PROSITE" id="PS50158"/>
    </source>
</evidence>
<name>A0ABM1ZD67_AEDAL</name>
<sequence>MSSNVAFTIEPYRKGAKFNDWFTRLKYLFGLNKVKDEDKMAYLITLGGPVIFEEIKLLYPAGDFEKIAFEDLIAKLKNRLDKTDPDLVQRYKFSTRVQHPDETTEDFILALKLQAEFCDFENFKEKAILDRLIAGIIDKNLRQRLLSEEKLTLAAAEKIIATWEVAKANAYTTEKNGENSNMVAAVANQPRHSGKAMKKLADVFKVASKYQTNDFNVGAGSSRGPVKSRLGFRPYESATPPGRGDRQRWRPRRNNYGGERNEAHEQRYRPDYSQMYCNYCGMKGHIRKKCFKLKNLQRDAINLVDSSEPSTNHHINELLSRMKTVDSDEDVSDSDTCWKRVSNGSS</sequence>
<reference evidence="5" key="1">
    <citation type="journal article" date="2015" name="Proc. Natl. Acad. Sci. U.S.A.">
        <title>Genome sequence of the Asian Tiger mosquito, Aedes albopictus, reveals insights into its biology, genetics, and evolution.</title>
        <authorList>
            <person name="Chen X.G."/>
            <person name="Jiang X."/>
            <person name="Gu J."/>
            <person name="Xu M."/>
            <person name="Wu Y."/>
            <person name="Deng Y."/>
            <person name="Zhang C."/>
            <person name="Bonizzoni M."/>
            <person name="Dermauw W."/>
            <person name="Vontas J."/>
            <person name="Armbruster P."/>
            <person name="Huang X."/>
            <person name="Yang Y."/>
            <person name="Zhang H."/>
            <person name="He W."/>
            <person name="Peng H."/>
            <person name="Liu Y."/>
            <person name="Wu K."/>
            <person name="Chen J."/>
            <person name="Lirakis M."/>
            <person name="Topalis P."/>
            <person name="Van Leeuwen T."/>
            <person name="Hall A.B."/>
            <person name="Jiang X."/>
            <person name="Thorpe C."/>
            <person name="Mueller R.L."/>
            <person name="Sun C."/>
            <person name="Waterhouse R.M."/>
            <person name="Yan G."/>
            <person name="Tu Z.J."/>
            <person name="Fang X."/>
            <person name="James A.A."/>
        </authorList>
    </citation>
    <scope>NUCLEOTIDE SEQUENCE [LARGE SCALE GENOMIC DNA]</scope>
    <source>
        <strain evidence="5">Foshan</strain>
    </source>
</reference>
<feature type="region of interest" description="Disordered" evidence="2">
    <location>
        <begin position="326"/>
        <end position="346"/>
    </location>
</feature>
<protein>
    <recommendedName>
        <fullName evidence="3">CCHC-type domain-containing protein</fullName>
    </recommendedName>
</protein>
<dbReference type="Proteomes" id="UP000069940">
    <property type="component" value="Unassembled WGS sequence"/>
</dbReference>
<feature type="region of interest" description="Disordered" evidence="2">
    <location>
        <begin position="219"/>
        <end position="265"/>
    </location>
</feature>
<accession>A0ABM1ZD67</accession>
<feature type="domain" description="CCHC-type" evidence="3">
    <location>
        <begin position="277"/>
        <end position="290"/>
    </location>
</feature>
<dbReference type="PANTHER" id="PTHR33198">
    <property type="entry name" value="ANK_REP_REGION DOMAIN-CONTAINING PROTEIN-RELATED"/>
    <property type="match status" value="1"/>
</dbReference>
<keyword evidence="1" id="KW-0479">Metal-binding</keyword>
<dbReference type="EnsemblMetazoa" id="AALFPA23_017383.R25371">
    <property type="protein sequence ID" value="AALFPA23_017383.P25371"/>
    <property type="gene ID" value="AALFPA23_017383"/>
</dbReference>
<keyword evidence="1" id="KW-0862">Zinc</keyword>